<keyword evidence="2" id="KW-0614">Plasmid</keyword>
<reference evidence="2 3" key="1">
    <citation type="submission" date="2017-06" db="EMBL/GenBank/DDBJ databases">
        <title>Genome sequencing of cyanobaciteial culture collection at National Institute for Environmental Studies (NIES).</title>
        <authorList>
            <person name="Hirose Y."/>
            <person name="Shimura Y."/>
            <person name="Fujisawa T."/>
            <person name="Nakamura Y."/>
            <person name="Kawachi M."/>
        </authorList>
    </citation>
    <scope>NUCLEOTIDE SEQUENCE [LARGE SCALE GENOMIC DNA]</scope>
    <source>
        <strain evidence="2 3">NIES-267</strain>
        <plasmid evidence="3">Plasmid2 dna</plasmid>
    </source>
</reference>
<name>A0A1Z4M2V9_9CYAN</name>
<evidence type="ECO:0000313" key="3">
    <source>
        <dbReference type="Proteomes" id="UP000218418"/>
    </source>
</evidence>
<proteinExistence type="predicted"/>
<evidence type="ECO:0000313" key="2">
    <source>
        <dbReference type="EMBL" id="BAY87807.1"/>
    </source>
</evidence>
<organism evidence="2 3">
    <name type="scientific">Calothrix parasitica NIES-267</name>
    <dbReference type="NCBI Taxonomy" id="1973488"/>
    <lineage>
        <taxon>Bacteria</taxon>
        <taxon>Bacillati</taxon>
        <taxon>Cyanobacteriota</taxon>
        <taxon>Cyanophyceae</taxon>
        <taxon>Nostocales</taxon>
        <taxon>Calotrichaceae</taxon>
        <taxon>Calothrix</taxon>
    </lineage>
</organism>
<geneLocation type="plasmid" evidence="3">
    <name>Plasmid2 dna</name>
</geneLocation>
<sequence length="335" mass="38359">MAEITVSKHDAEKLNQEYKKTAKIMLAFILKAIKEEGKKIDDKKIGIYFKDDKGKVTEEIGDKLSLAEKINPSDAQKLKIALQKPQDLKGGVLIFIDGEKIFDVEDGKVNSDKLNLISKQREKLKVNATKTPQNRTLKDGEDLVPYVQKMMELSRGKAEILGNDQFRLRTTKFVITKRHEKFAVQRNSDGWIVMNHRGFTRNAEALDKELLQNVKPHLWYLQAEQAAKKTPQSRSSAQGLVKFAEELLENTSQRDSKGVINFTLHPQFYFSQQGADLSISSKKSKKEIFNNNGFTENATEKDKDELEKIKFFVQASKEEPEPEPESKDLEVERER</sequence>
<evidence type="ECO:0000256" key="1">
    <source>
        <dbReference type="SAM" id="MobiDB-lite"/>
    </source>
</evidence>
<gene>
    <name evidence="2" type="ORF">NIES267_73310</name>
</gene>
<feature type="region of interest" description="Disordered" evidence="1">
    <location>
        <begin position="312"/>
        <end position="335"/>
    </location>
</feature>
<dbReference type="AlphaFoldDB" id="A0A1Z4M2V9"/>
<accession>A0A1Z4M2V9</accession>
<dbReference type="EMBL" id="AP018229">
    <property type="protein sequence ID" value="BAY87807.1"/>
    <property type="molecule type" value="Genomic_DNA"/>
</dbReference>
<keyword evidence="3" id="KW-1185">Reference proteome</keyword>
<dbReference type="Proteomes" id="UP000218418">
    <property type="component" value="Plasmid plasmid2"/>
</dbReference>
<protein>
    <submittedName>
        <fullName evidence="2">Uncharacterized protein</fullName>
    </submittedName>
</protein>